<reference evidence="1 2" key="1">
    <citation type="submission" date="2018-10" db="EMBL/GenBank/DDBJ databases">
        <title>Genomic Encyclopedia of Archaeal and Bacterial Type Strains, Phase II (KMG-II): from individual species to whole genera.</title>
        <authorList>
            <person name="Goeker M."/>
        </authorList>
    </citation>
    <scope>NUCLEOTIDE SEQUENCE [LARGE SCALE GENOMIC DNA]</scope>
    <source>
        <strain evidence="1 2">DSM 25217</strain>
    </source>
</reference>
<protein>
    <recommendedName>
        <fullName evidence="3">Cation transporter</fullName>
    </recommendedName>
</protein>
<dbReference type="OrthoDB" id="9131875at2"/>
<evidence type="ECO:0008006" key="3">
    <source>
        <dbReference type="Google" id="ProtNLM"/>
    </source>
</evidence>
<proteinExistence type="predicted"/>
<dbReference type="EMBL" id="REFR01000009">
    <property type="protein sequence ID" value="RMB12371.1"/>
    <property type="molecule type" value="Genomic_DNA"/>
</dbReference>
<dbReference type="InParanoid" id="A0A3M0CS10"/>
<organism evidence="1 2">
    <name type="scientific">Eilatimonas milleporae</name>
    <dbReference type="NCBI Taxonomy" id="911205"/>
    <lineage>
        <taxon>Bacteria</taxon>
        <taxon>Pseudomonadati</taxon>
        <taxon>Pseudomonadota</taxon>
        <taxon>Alphaproteobacteria</taxon>
        <taxon>Kordiimonadales</taxon>
        <taxon>Kordiimonadaceae</taxon>
        <taxon>Eilatimonas</taxon>
    </lineage>
</organism>
<dbReference type="Proteomes" id="UP000271227">
    <property type="component" value="Unassembled WGS sequence"/>
</dbReference>
<evidence type="ECO:0000313" key="2">
    <source>
        <dbReference type="Proteomes" id="UP000271227"/>
    </source>
</evidence>
<gene>
    <name evidence="1" type="ORF">BXY39_0867</name>
</gene>
<comment type="caution">
    <text evidence="1">The sequence shown here is derived from an EMBL/GenBank/DDBJ whole genome shotgun (WGS) entry which is preliminary data.</text>
</comment>
<sequence>MPAIDTDLVMKLRPHLRISRHKQGRVRLRYKMAAISVLRQAQKAPDNQVFDTIAGVKKVEVSPLTFTLTVHYDPAVIRPEWWETLLAGSDSDARAVLERFQAA</sequence>
<evidence type="ECO:0000313" key="1">
    <source>
        <dbReference type="EMBL" id="RMB12371.1"/>
    </source>
</evidence>
<dbReference type="RefSeq" id="WP_121937549.1">
    <property type="nucleotide sequence ID" value="NZ_REFR01000009.1"/>
</dbReference>
<accession>A0A3M0CS10</accession>
<dbReference type="AlphaFoldDB" id="A0A3M0CS10"/>
<keyword evidence="2" id="KW-1185">Reference proteome</keyword>
<name>A0A3M0CS10_9PROT</name>